<evidence type="ECO:0000256" key="3">
    <source>
        <dbReference type="ARBA" id="ARBA00023163"/>
    </source>
</evidence>
<dbReference type="Pfam" id="PF00440">
    <property type="entry name" value="TetR_N"/>
    <property type="match status" value="1"/>
</dbReference>
<dbReference type="InterPro" id="IPR050109">
    <property type="entry name" value="HTH-type_TetR-like_transc_reg"/>
</dbReference>
<dbReference type="RefSeq" id="WP_132877243.1">
    <property type="nucleotide sequence ID" value="NZ_SLXQ01000004.1"/>
</dbReference>
<keyword evidence="1" id="KW-0805">Transcription regulation</keyword>
<feature type="domain" description="HTH tetR-type" evidence="5">
    <location>
        <begin position="13"/>
        <end position="73"/>
    </location>
</feature>
<dbReference type="OrthoDB" id="5242433at2"/>
<evidence type="ECO:0000256" key="4">
    <source>
        <dbReference type="PROSITE-ProRule" id="PRU00335"/>
    </source>
</evidence>
<accession>A0A4R2R225</accession>
<dbReference type="GO" id="GO:0000976">
    <property type="term" value="F:transcription cis-regulatory region binding"/>
    <property type="evidence" value="ECO:0007669"/>
    <property type="project" value="TreeGrafter"/>
</dbReference>
<evidence type="ECO:0000259" key="5">
    <source>
        <dbReference type="PROSITE" id="PS50977"/>
    </source>
</evidence>
<organism evidence="6 7">
    <name type="scientific">Tamaricihabitans halophyticus</name>
    <dbReference type="NCBI Taxonomy" id="1262583"/>
    <lineage>
        <taxon>Bacteria</taxon>
        <taxon>Bacillati</taxon>
        <taxon>Actinomycetota</taxon>
        <taxon>Actinomycetes</taxon>
        <taxon>Pseudonocardiales</taxon>
        <taxon>Pseudonocardiaceae</taxon>
        <taxon>Tamaricihabitans</taxon>
    </lineage>
</organism>
<protein>
    <submittedName>
        <fullName evidence="6">TetR family transcriptional regulator</fullName>
    </submittedName>
</protein>
<reference evidence="6 7" key="1">
    <citation type="submission" date="2019-03" db="EMBL/GenBank/DDBJ databases">
        <title>Genomic Encyclopedia of Type Strains, Phase IV (KMG-IV): sequencing the most valuable type-strain genomes for metagenomic binning, comparative biology and taxonomic classification.</title>
        <authorList>
            <person name="Goeker M."/>
        </authorList>
    </citation>
    <scope>NUCLEOTIDE SEQUENCE [LARGE SCALE GENOMIC DNA]</scope>
    <source>
        <strain evidence="6 7">DSM 45765</strain>
    </source>
</reference>
<dbReference type="PRINTS" id="PR00455">
    <property type="entry name" value="HTHTETR"/>
</dbReference>
<dbReference type="InterPro" id="IPR041583">
    <property type="entry name" value="TetR_C_31"/>
</dbReference>
<dbReference type="SUPFAM" id="SSF46689">
    <property type="entry name" value="Homeodomain-like"/>
    <property type="match status" value="1"/>
</dbReference>
<evidence type="ECO:0000313" key="6">
    <source>
        <dbReference type="EMBL" id="TCP53521.1"/>
    </source>
</evidence>
<dbReference type="Pfam" id="PF17940">
    <property type="entry name" value="TetR_C_31"/>
    <property type="match status" value="1"/>
</dbReference>
<keyword evidence="7" id="KW-1185">Reference proteome</keyword>
<proteinExistence type="predicted"/>
<feature type="DNA-binding region" description="H-T-H motif" evidence="4">
    <location>
        <begin position="36"/>
        <end position="55"/>
    </location>
</feature>
<dbReference type="EMBL" id="SLXQ01000004">
    <property type="protein sequence ID" value="TCP53521.1"/>
    <property type="molecule type" value="Genomic_DNA"/>
</dbReference>
<keyword evidence="2 4" id="KW-0238">DNA-binding</keyword>
<evidence type="ECO:0000313" key="7">
    <source>
        <dbReference type="Proteomes" id="UP000294911"/>
    </source>
</evidence>
<dbReference type="InterPro" id="IPR001647">
    <property type="entry name" value="HTH_TetR"/>
</dbReference>
<gene>
    <name evidence="6" type="ORF">EV191_10488</name>
</gene>
<dbReference type="AlphaFoldDB" id="A0A4R2R225"/>
<dbReference type="GO" id="GO:0003700">
    <property type="term" value="F:DNA-binding transcription factor activity"/>
    <property type="evidence" value="ECO:0007669"/>
    <property type="project" value="TreeGrafter"/>
</dbReference>
<dbReference type="PANTHER" id="PTHR30055">
    <property type="entry name" value="HTH-TYPE TRANSCRIPTIONAL REGULATOR RUTR"/>
    <property type="match status" value="1"/>
</dbReference>
<keyword evidence="3" id="KW-0804">Transcription</keyword>
<dbReference type="SUPFAM" id="SSF48498">
    <property type="entry name" value="Tetracyclin repressor-like, C-terminal domain"/>
    <property type="match status" value="1"/>
</dbReference>
<dbReference type="PANTHER" id="PTHR30055:SF234">
    <property type="entry name" value="HTH-TYPE TRANSCRIPTIONAL REGULATOR BETI"/>
    <property type="match status" value="1"/>
</dbReference>
<dbReference type="InterPro" id="IPR009057">
    <property type="entry name" value="Homeodomain-like_sf"/>
</dbReference>
<sequence length="197" mass="21191">MTSPPPSAVKRGDAVRGKLLRAAVELIGERGWTAVSTRTVAERAQVTSGLVHYHFASLQALLREAAVDTMRATLGAMRPVLTDASDPVAGLHALFAGLDQHTDDVVWLAVTESYLAATRDPELRSALAALIVEFREEVANQLDDCGHRHPAETAVVLAALIDGLLLHRIFDPRLSADTTRPAVDRLLDSRGRGTACE</sequence>
<dbReference type="Proteomes" id="UP000294911">
    <property type="component" value="Unassembled WGS sequence"/>
</dbReference>
<dbReference type="Gene3D" id="1.10.357.10">
    <property type="entry name" value="Tetracycline Repressor, domain 2"/>
    <property type="match status" value="1"/>
</dbReference>
<dbReference type="PROSITE" id="PS50977">
    <property type="entry name" value="HTH_TETR_2"/>
    <property type="match status" value="1"/>
</dbReference>
<name>A0A4R2R225_9PSEU</name>
<comment type="caution">
    <text evidence="6">The sequence shown here is derived from an EMBL/GenBank/DDBJ whole genome shotgun (WGS) entry which is preliminary data.</text>
</comment>
<evidence type="ECO:0000256" key="1">
    <source>
        <dbReference type="ARBA" id="ARBA00023015"/>
    </source>
</evidence>
<evidence type="ECO:0000256" key="2">
    <source>
        <dbReference type="ARBA" id="ARBA00023125"/>
    </source>
</evidence>
<dbReference type="InterPro" id="IPR036271">
    <property type="entry name" value="Tet_transcr_reg_TetR-rel_C_sf"/>
</dbReference>